<dbReference type="Proteomes" id="UP000002892">
    <property type="component" value="Chromosome"/>
</dbReference>
<evidence type="ECO:0000256" key="1">
    <source>
        <dbReference type="SAM" id="MobiDB-lite"/>
    </source>
</evidence>
<evidence type="ECO:0000256" key="2">
    <source>
        <dbReference type="SAM" id="Phobius"/>
    </source>
</evidence>
<evidence type="ECO:0000313" key="4">
    <source>
        <dbReference type="Proteomes" id="UP000002892"/>
    </source>
</evidence>
<dbReference type="HOGENOM" id="CLU_1924164_0_0_9"/>
<reference evidence="3 4" key="1">
    <citation type="journal article" date="2012" name="J. Bacteriol.">
        <title>Complete genome sequences of Desulfosporosinus orientis DSM765T, Desulfosporosinus youngiae DSM17734T, Desulfosporosinus meridiei DSM13257T, and Desulfosporosinus acidiphilus DSM22704T.</title>
        <authorList>
            <person name="Pester M."/>
            <person name="Brambilla E."/>
            <person name="Alazard D."/>
            <person name="Rattei T."/>
            <person name="Weinmaier T."/>
            <person name="Han J."/>
            <person name="Lucas S."/>
            <person name="Lapidus A."/>
            <person name="Cheng J.F."/>
            <person name="Goodwin L."/>
            <person name="Pitluck S."/>
            <person name="Peters L."/>
            <person name="Ovchinnikova G."/>
            <person name="Teshima H."/>
            <person name="Detter J.C."/>
            <person name="Han C.S."/>
            <person name="Tapia R."/>
            <person name="Land M.L."/>
            <person name="Hauser L."/>
            <person name="Kyrpides N.C."/>
            <person name="Ivanova N.N."/>
            <person name="Pagani I."/>
            <person name="Huntmann M."/>
            <person name="Wei C.L."/>
            <person name="Davenport K.W."/>
            <person name="Daligault H."/>
            <person name="Chain P.S."/>
            <person name="Chen A."/>
            <person name="Mavromatis K."/>
            <person name="Markowitz V."/>
            <person name="Szeto E."/>
            <person name="Mikhailova N."/>
            <person name="Pati A."/>
            <person name="Wagner M."/>
            <person name="Woyke T."/>
            <person name="Ollivier B."/>
            <person name="Klenk H.P."/>
            <person name="Spring S."/>
            <person name="Loy A."/>
        </authorList>
    </citation>
    <scope>NUCLEOTIDE SEQUENCE [LARGE SCALE GENOMIC DNA]</scope>
    <source>
        <strain evidence="4">DSM 22704 / JCM 16185 / SJ4</strain>
    </source>
</reference>
<dbReference type="KEGG" id="dai:Desaci_3245"/>
<keyword evidence="2" id="KW-0472">Membrane</keyword>
<protein>
    <submittedName>
        <fullName evidence="3">Uncharacterized protein</fullName>
    </submittedName>
</protein>
<name>I4D8L8_DESAJ</name>
<keyword evidence="4" id="KW-1185">Reference proteome</keyword>
<feature type="compositionally biased region" description="Basic and acidic residues" evidence="1">
    <location>
        <begin position="100"/>
        <end position="121"/>
    </location>
</feature>
<feature type="region of interest" description="Disordered" evidence="1">
    <location>
        <begin position="100"/>
        <end position="131"/>
    </location>
</feature>
<dbReference type="RefSeq" id="WP_014828131.1">
    <property type="nucleotide sequence ID" value="NC_018068.1"/>
</dbReference>
<sequence length="131" mass="15082">MISFIVFGVIAIIAITLLLTFNIRAFSRTETLQDRHTEATAGQDNSQDEKEKTLLENQKELISTDEPTATDIEYDPKPNPKNIHLAQMSDQQYRNTLRQYLDEKKESPTPSRRHGDEDYRSALRSMRTPKG</sequence>
<feature type="transmembrane region" description="Helical" evidence="2">
    <location>
        <begin position="6"/>
        <end position="26"/>
    </location>
</feature>
<keyword evidence="2" id="KW-1133">Transmembrane helix</keyword>
<dbReference type="OrthoDB" id="1799535at2"/>
<dbReference type="EMBL" id="CP003639">
    <property type="protein sequence ID" value="AFM42142.1"/>
    <property type="molecule type" value="Genomic_DNA"/>
</dbReference>
<keyword evidence="2" id="KW-0812">Transmembrane</keyword>
<feature type="region of interest" description="Disordered" evidence="1">
    <location>
        <begin position="31"/>
        <end position="88"/>
    </location>
</feature>
<dbReference type="AlphaFoldDB" id="I4D8L8"/>
<feature type="compositionally biased region" description="Basic and acidic residues" evidence="1">
    <location>
        <begin position="47"/>
        <end position="59"/>
    </location>
</feature>
<proteinExistence type="predicted"/>
<gene>
    <name evidence="3" type="ordered locus">Desaci_3245</name>
</gene>
<evidence type="ECO:0000313" key="3">
    <source>
        <dbReference type="EMBL" id="AFM42142.1"/>
    </source>
</evidence>
<accession>I4D8L8</accession>
<organism evidence="3 4">
    <name type="scientific">Desulfosporosinus acidiphilus (strain DSM 22704 / JCM 16185 / SJ4)</name>
    <dbReference type="NCBI Taxonomy" id="646529"/>
    <lineage>
        <taxon>Bacteria</taxon>
        <taxon>Bacillati</taxon>
        <taxon>Bacillota</taxon>
        <taxon>Clostridia</taxon>
        <taxon>Eubacteriales</taxon>
        <taxon>Desulfitobacteriaceae</taxon>
        <taxon>Desulfosporosinus</taxon>
    </lineage>
</organism>